<proteinExistence type="predicted"/>
<dbReference type="SUPFAM" id="SSF69322">
    <property type="entry name" value="Tricorn protease domain 2"/>
    <property type="match status" value="1"/>
</dbReference>
<dbReference type="RefSeq" id="WP_255855188.1">
    <property type="nucleotide sequence ID" value="NZ_CP073347.1"/>
</dbReference>
<dbReference type="Gene3D" id="3.40.50.1820">
    <property type="entry name" value="alpha/beta hydrolase"/>
    <property type="match status" value="1"/>
</dbReference>
<sequence>MSVTAVSSVAAIEPGVTPGAGAPPGVGPGAREACAVQHDYAGLVACHYGLFWVEYQPGDGCNRLVRLYQGRRQVLTPAGFSVRSRVHEYGGGAFCVAGDRVLFVNAADQQIWLQPLGDMAVAPAPAHCLRLTHTPNTRYGDLVYDGLRRRVIAVAEVHRDESTDLPGPGGAVPAQVDNILLAVSLPGGVPQLLCSGHDFYSSPCLSPDGSELAWLAWDHPHQPWTCNQLYQARLDSNGYCVQPVQRAVGGGDESLFQPGFDSRGALHVVSDCNGWWNLYRWDAAVGWLNVCPLEAEFGVAQWQLGLRTWARADNGDYYCALVDQGRGRLVQVSPGQPVRELAPHQGLIRSVCVHEGRPYCIGQTDRGGVAILAFDARCAEPRVLAGGAQADHLVARPQPFSCAVGGAEQVHGFFYGALAAAPQMTKPPLLIMTHGGPTATSYPVYRVAVQYWCGHGFAVLDLNYRGSAGFGRAYRRRLAGNWGRTDVEDVAAAIKALGEAGRIDPARVFIRGNSAGGYTTLSALAGLEGLRAGASLYGVSDPLSLGRVTHKFESRYLDWLLLGPALDPQQVAARYRARSPLANATRIAAPVIFFQGMQDRVVLPDQTLRMSAALRAGGIDTQVQLFEDEGHGFRRLDNQIAVLEQELAFYRRYL</sequence>
<accession>A0ABY5HQ64</accession>
<keyword evidence="3" id="KW-1185">Reference proteome</keyword>
<dbReference type="EMBL" id="CP073347">
    <property type="protein sequence ID" value="UTW13026.1"/>
    <property type="molecule type" value="Genomic_DNA"/>
</dbReference>
<evidence type="ECO:0000313" key="2">
    <source>
        <dbReference type="EMBL" id="UTW13026.1"/>
    </source>
</evidence>
<dbReference type="PANTHER" id="PTHR43056">
    <property type="entry name" value="PEPTIDASE S9 PROLYL OLIGOPEPTIDASE"/>
    <property type="match status" value="1"/>
</dbReference>
<evidence type="ECO:0000313" key="3">
    <source>
        <dbReference type="Proteomes" id="UP001058461"/>
    </source>
</evidence>
<dbReference type="InterPro" id="IPR029058">
    <property type="entry name" value="AB_hydrolase_fold"/>
</dbReference>
<dbReference type="PANTHER" id="PTHR43056:SF5">
    <property type="entry name" value="PEPTIDASE S9 PROLYL OLIGOPEPTIDASE CATALYTIC DOMAIN-CONTAINING PROTEIN"/>
    <property type="match status" value="1"/>
</dbReference>
<dbReference type="Pfam" id="PF00326">
    <property type="entry name" value="Peptidase_S9"/>
    <property type="match status" value="1"/>
</dbReference>
<evidence type="ECO:0000259" key="1">
    <source>
        <dbReference type="Pfam" id="PF00326"/>
    </source>
</evidence>
<gene>
    <name evidence="2" type="ORF">KDW95_05015</name>
</gene>
<reference evidence="2" key="1">
    <citation type="submission" date="2021-04" db="EMBL/GenBank/DDBJ databases">
        <title>Oceanospirillales bacteria with DddD are important DMSP degraders in coastal seawater.</title>
        <authorList>
            <person name="Liu J."/>
        </authorList>
    </citation>
    <scope>NUCLEOTIDE SEQUENCE</scope>
    <source>
        <strain evidence="2">D13-1</strain>
    </source>
</reference>
<feature type="domain" description="Peptidase S9 prolyl oligopeptidase catalytic" evidence="1">
    <location>
        <begin position="447"/>
        <end position="654"/>
    </location>
</feature>
<protein>
    <submittedName>
        <fullName evidence="2">S9 family peptidase</fullName>
    </submittedName>
</protein>
<dbReference type="SUPFAM" id="SSF53474">
    <property type="entry name" value="alpha/beta-Hydrolases"/>
    <property type="match status" value="1"/>
</dbReference>
<dbReference type="Proteomes" id="UP001058461">
    <property type="component" value="Chromosome"/>
</dbReference>
<name>A0ABY5HQ64_9GAMM</name>
<dbReference type="InterPro" id="IPR001375">
    <property type="entry name" value="Peptidase_S9_cat"/>
</dbReference>
<dbReference type="InterPro" id="IPR050585">
    <property type="entry name" value="Xaa-Pro_dipeptidyl-ppase/CocE"/>
</dbReference>
<organism evidence="2 3">
    <name type="scientific">Marinobacterium rhizophilum</name>
    <dbReference type="NCBI Taxonomy" id="420402"/>
    <lineage>
        <taxon>Bacteria</taxon>
        <taxon>Pseudomonadati</taxon>
        <taxon>Pseudomonadota</taxon>
        <taxon>Gammaproteobacteria</taxon>
        <taxon>Oceanospirillales</taxon>
        <taxon>Oceanospirillaceae</taxon>
        <taxon>Marinobacterium</taxon>
    </lineage>
</organism>